<keyword evidence="1" id="KW-1133">Transmembrane helix</keyword>
<evidence type="ECO:0008006" key="4">
    <source>
        <dbReference type="Google" id="ProtNLM"/>
    </source>
</evidence>
<name>A0ABT7LBJ7_9BACI</name>
<dbReference type="RefSeq" id="WP_285934072.1">
    <property type="nucleotide sequence ID" value="NZ_JASTZU010000063.1"/>
</dbReference>
<comment type="caution">
    <text evidence="2">The sequence shown here is derived from an EMBL/GenBank/DDBJ whole genome shotgun (WGS) entry which is preliminary data.</text>
</comment>
<evidence type="ECO:0000256" key="1">
    <source>
        <dbReference type="SAM" id="Phobius"/>
    </source>
</evidence>
<feature type="transmembrane region" description="Helical" evidence="1">
    <location>
        <begin position="103"/>
        <end position="125"/>
    </location>
</feature>
<organism evidence="2 3">
    <name type="scientific">Aquibacillus rhizosphaerae</name>
    <dbReference type="NCBI Taxonomy" id="3051431"/>
    <lineage>
        <taxon>Bacteria</taxon>
        <taxon>Bacillati</taxon>
        <taxon>Bacillota</taxon>
        <taxon>Bacilli</taxon>
        <taxon>Bacillales</taxon>
        <taxon>Bacillaceae</taxon>
        <taxon>Aquibacillus</taxon>
    </lineage>
</organism>
<feature type="transmembrane region" description="Helical" evidence="1">
    <location>
        <begin position="219"/>
        <end position="240"/>
    </location>
</feature>
<evidence type="ECO:0000313" key="2">
    <source>
        <dbReference type="EMBL" id="MDL4842779.1"/>
    </source>
</evidence>
<sequence length="248" mass="27618">MSLPEINTWRLVRKQHAFKLKSYAGMYTSLMAIQVIGMLFSLGGVSSGGVSGDEHSIEFRTYSSNVVIAFTFLWAFISSILITTRAYRNDDFTFVTNRLTSNLSNLLFLLSASVIAGITSIMTGNVNKVIAYFFYESDYIIATDITFQGLLMGTFVTILYIFAFAACGYLVGTIVQFHKLFIVVIPTLIIGSMFIGTNTHDTSLLLVWIMDTYGKETSILLFVLKMIGTVGLLFLLSITLSNRMEVKQ</sequence>
<accession>A0ABT7LBJ7</accession>
<gene>
    <name evidence="2" type="ORF">QQS35_20300</name>
</gene>
<feature type="transmembrane region" description="Helical" evidence="1">
    <location>
        <begin position="62"/>
        <end position="82"/>
    </location>
</feature>
<feature type="transmembrane region" description="Helical" evidence="1">
    <location>
        <begin position="145"/>
        <end position="171"/>
    </location>
</feature>
<proteinExistence type="predicted"/>
<feature type="transmembrane region" description="Helical" evidence="1">
    <location>
        <begin position="20"/>
        <end position="42"/>
    </location>
</feature>
<keyword evidence="1" id="KW-0472">Membrane</keyword>
<dbReference type="Proteomes" id="UP001235343">
    <property type="component" value="Unassembled WGS sequence"/>
</dbReference>
<feature type="transmembrane region" description="Helical" evidence="1">
    <location>
        <begin position="180"/>
        <end position="199"/>
    </location>
</feature>
<evidence type="ECO:0000313" key="3">
    <source>
        <dbReference type="Proteomes" id="UP001235343"/>
    </source>
</evidence>
<dbReference type="EMBL" id="JASTZU010000063">
    <property type="protein sequence ID" value="MDL4842779.1"/>
    <property type="molecule type" value="Genomic_DNA"/>
</dbReference>
<keyword evidence="3" id="KW-1185">Reference proteome</keyword>
<protein>
    <recommendedName>
        <fullName evidence="4">ABC transporter permease</fullName>
    </recommendedName>
</protein>
<keyword evidence="1" id="KW-0812">Transmembrane</keyword>
<reference evidence="2 3" key="1">
    <citation type="submission" date="2023-06" db="EMBL/GenBank/DDBJ databases">
        <title>Aquibacillus rhizosphaerae LR5S19.</title>
        <authorList>
            <person name="Sun J.-Q."/>
        </authorList>
    </citation>
    <scope>NUCLEOTIDE SEQUENCE [LARGE SCALE GENOMIC DNA]</scope>
    <source>
        <strain evidence="2 3">LR5S19</strain>
    </source>
</reference>